<dbReference type="InterPro" id="IPR007627">
    <property type="entry name" value="RNA_pol_sigma70_r2"/>
</dbReference>
<dbReference type="PROSITE" id="PS00715">
    <property type="entry name" value="SIGMA70_1"/>
    <property type="match status" value="1"/>
</dbReference>
<dbReference type="InterPro" id="IPR013324">
    <property type="entry name" value="RNA_pol_sigma_r3/r4-like"/>
</dbReference>
<dbReference type="SUPFAM" id="SSF88659">
    <property type="entry name" value="Sigma3 and sigma4 domains of RNA polymerase sigma factors"/>
    <property type="match status" value="1"/>
</dbReference>
<evidence type="ECO:0000256" key="4">
    <source>
        <dbReference type="ARBA" id="ARBA00023125"/>
    </source>
</evidence>
<feature type="domain" description="RNA polymerase sigma-70" evidence="7">
    <location>
        <begin position="302"/>
        <end position="315"/>
    </location>
</feature>
<dbReference type="Pfam" id="PF04542">
    <property type="entry name" value="Sigma70_r2"/>
    <property type="match status" value="1"/>
</dbReference>
<dbReference type="GO" id="GO:0016987">
    <property type="term" value="F:sigma factor activity"/>
    <property type="evidence" value="ECO:0007669"/>
    <property type="project" value="UniProtKB-KW"/>
</dbReference>
<dbReference type="EMBL" id="JABMIG020000044">
    <property type="protein sequence ID" value="KAL3798715.1"/>
    <property type="molecule type" value="Genomic_DNA"/>
</dbReference>
<evidence type="ECO:0000259" key="7">
    <source>
        <dbReference type="PROSITE" id="PS00715"/>
    </source>
</evidence>
<keyword evidence="9" id="KW-1185">Reference proteome</keyword>
<keyword evidence="2" id="KW-0805">Transcription regulation</keyword>
<feature type="region of interest" description="Disordered" evidence="6">
    <location>
        <begin position="181"/>
        <end position="204"/>
    </location>
</feature>
<evidence type="ECO:0000256" key="1">
    <source>
        <dbReference type="ARBA" id="ARBA00007788"/>
    </source>
</evidence>
<dbReference type="PANTHER" id="PTHR30603:SF47">
    <property type="entry name" value="RNA POLYMERASE SIGMA FACTOR SIGD, CHLOROPLASTIC"/>
    <property type="match status" value="1"/>
</dbReference>
<dbReference type="Proteomes" id="UP001516023">
    <property type="component" value="Unassembled WGS sequence"/>
</dbReference>
<accession>A0ABD3QEY1</accession>
<proteinExistence type="inferred from homology"/>
<evidence type="ECO:0000313" key="9">
    <source>
        <dbReference type="Proteomes" id="UP001516023"/>
    </source>
</evidence>
<dbReference type="InterPro" id="IPR000943">
    <property type="entry name" value="RNA_pol_sigma70"/>
</dbReference>
<comment type="caution">
    <text evidence="8">The sequence shown here is derived from an EMBL/GenBank/DDBJ whole genome shotgun (WGS) entry which is preliminary data.</text>
</comment>
<dbReference type="PANTHER" id="PTHR30603">
    <property type="entry name" value="RNA POLYMERASE SIGMA FACTOR RPO"/>
    <property type="match status" value="1"/>
</dbReference>
<evidence type="ECO:0000256" key="2">
    <source>
        <dbReference type="ARBA" id="ARBA00023015"/>
    </source>
</evidence>
<dbReference type="InterPro" id="IPR050239">
    <property type="entry name" value="Sigma-70_RNA_pol_init_factors"/>
</dbReference>
<evidence type="ECO:0000256" key="6">
    <source>
        <dbReference type="SAM" id="MobiDB-lite"/>
    </source>
</evidence>
<evidence type="ECO:0000256" key="3">
    <source>
        <dbReference type="ARBA" id="ARBA00023082"/>
    </source>
</evidence>
<evidence type="ECO:0000313" key="8">
    <source>
        <dbReference type="EMBL" id="KAL3798715.1"/>
    </source>
</evidence>
<organism evidence="8 9">
    <name type="scientific">Cyclotella cryptica</name>
    <dbReference type="NCBI Taxonomy" id="29204"/>
    <lineage>
        <taxon>Eukaryota</taxon>
        <taxon>Sar</taxon>
        <taxon>Stramenopiles</taxon>
        <taxon>Ochrophyta</taxon>
        <taxon>Bacillariophyta</taxon>
        <taxon>Coscinodiscophyceae</taxon>
        <taxon>Thalassiosirophycidae</taxon>
        <taxon>Stephanodiscales</taxon>
        <taxon>Stephanodiscaceae</taxon>
        <taxon>Cyclotella</taxon>
    </lineage>
</organism>
<dbReference type="NCBIfam" id="TIGR02937">
    <property type="entry name" value="sigma70-ECF"/>
    <property type="match status" value="1"/>
</dbReference>
<dbReference type="PRINTS" id="PR00046">
    <property type="entry name" value="SIGMA70FCT"/>
</dbReference>
<dbReference type="Gene3D" id="1.20.140.160">
    <property type="match status" value="1"/>
</dbReference>
<feature type="compositionally biased region" description="Polar residues" evidence="6">
    <location>
        <begin position="181"/>
        <end position="195"/>
    </location>
</feature>
<keyword evidence="5" id="KW-0804">Transcription</keyword>
<dbReference type="Pfam" id="PF04545">
    <property type="entry name" value="Sigma70_r4"/>
    <property type="match status" value="1"/>
</dbReference>
<comment type="similarity">
    <text evidence="1">Belongs to the sigma-70 factor family.</text>
</comment>
<evidence type="ECO:0000256" key="5">
    <source>
        <dbReference type="ARBA" id="ARBA00023163"/>
    </source>
</evidence>
<keyword evidence="4" id="KW-0238">DNA-binding</keyword>
<dbReference type="Gene3D" id="1.20.120.1810">
    <property type="match status" value="1"/>
</dbReference>
<name>A0ABD3QEY1_9STRA</name>
<sequence>MSSALPQHVMNARSELSLKLKSRSLVRQRTTLLGLAVLLSPHRSVDALSVSAPPRRTTPKKLYEARLQNDLKNDSLQSRRNALLTSATPSLDNDAWLAALFDDAADDAVDSSAKSRAEEFDRFMEVSSIVKDNLAPGSLVNEVKHAKGADVDAELLLQTNAVAKRRAAVASLQESPASSAILSQVTASSPLSNGDPSARSKRGQRVNPLLSKEHEYALARAIQLGVRVHKIKAEFESHNDRPLSKREWAALAGLDGPNELRRVVSEYRNAKQELVSSNMGLVHAVARDFQRKAYYRGLTLEELVQEGSMGLIRAAELFDPEKGLRFSTYATIWIKGALQNQRLDEFVKLPPLEKKAWNDIKGVLRDLEADQTDAKGSKKISTKLIADRLGMDPSKVDANIKRMTSVSKVLSLDYQYTSTTRSGHADGKKQHEVFMADKHSTDADLAERAQLKADIVTGLISNLNEQEILLIRLVYGLYDGKEYTIKDSAEIMGLNKETTRLLHKACLKKLREASNMESLQEYLLTVA</sequence>
<keyword evidence="3" id="KW-0731">Sigma factor</keyword>
<gene>
    <name evidence="8" type="ORF">HJC23_004466</name>
</gene>
<reference evidence="8 9" key="1">
    <citation type="journal article" date="2020" name="G3 (Bethesda)">
        <title>Improved Reference Genome for Cyclotella cryptica CCMP332, a Model for Cell Wall Morphogenesis, Salinity Adaptation, and Lipid Production in Diatoms (Bacillariophyta).</title>
        <authorList>
            <person name="Roberts W.R."/>
            <person name="Downey K.M."/>
            <person name="Ruck E.C."/>
            <person name="Traller J.C."/>
            <person name="Alverson A.J."/>
        </authorList>
    </citation>
    <scope>NUCLEOTIDE SEQUENCE [LARGE SCALE GENOMIC DNA]</scope>
    <source>
        <strain evidence="8 9">CCMP332</strain>
    </source>
</reference>
<protein>
    <recommendedName>
        <fullName evidence="7">RNA polymerase sigma-70 domain-containing protein</fullName>
    </recommendedName>
</protein>
<dbReference type="AlphaFoldDB" id="A0ABD3QEY1"/>
<dbReference type="GO" id="GO:0003677">
    <property type="term" value="F:DNA binding"/>
    <property type="evidence" value="ECO:0007669"/>
    <property type="project" value="UniProtKB-KW"/>
</dbReference>
<dbReference type="InterPro" id="IPR013325">
    <property type="entry name" value="RNA_pol_sigma_r2"/>
</dbReference>
<dbReference type="SUPFAM" id="SSF88946">
    <property type="entry name" value="Sigma2 domain of RNA polymerase sigma factors"/>
    <property type="match status" value="1"/>
</dbReference>
<dbReference type="InterPro" id="IPR007630">
    <property type="entry name" value="RNA_pol_sigma70_r4"/>
</dbReference>
<dbReference type="InterPro" id="IPR014284">
    <property type="entry name" value="RNA_pol_sigma-70_dom"/>
</dbReference>